<feature type="transmembrane region" description="Helical" evidence="8">
    <location>
        <begin position="437"/>
        <end position="458"/>
    </location>
</feature>
<comment type="caution">
    <text evidence="11">The sequence shown here is derived from an EMBL/GenBank/DDBJ whole genome shotgun (WGS) entry which is preliminary data.</text>
</comment>
<evidence type="ECO:0000256" key="8">
    <source>
        <dbReference type="SAM" id="Phobius"/>
    </source>
</evidence>
<evidence type="ECO:0000256" key="6">
    <source>
        <dbReference type="ARBA" id="ARBA00034125"/>
    </source>
</evidence>
<name>A0A2W5B6A2_9CORY</name>
<feature type="region of interest" description="Disordered" evidence="7">
    <location>
        <begin position="480"/>
        <end position="517"/>
    </location>
</feature>
<comment type="similarity">
    <text evidence="6">Belongs to the ThrE exporter (TC 2.A.79) family.</text>
</comment>
<keyword evidence="5 8" id="KW-0472">Membrane</keyword>
<evidence type="ECO:0000259" key="9">
    <source>
        <dbReference type="Pfam" id="PF06738"/>
    </source>
</evidence>
<reference evidence="11 12" key="1">
    <citation type="submission" date="2017-11" db="EMBL/GenBank/DDBJ databases">
        <title>Infants hospitalized years apart are colonized by the same room-sourced microbial strains.</title>
        <authorList>
            <person name="Brooks B."/>
            <person name="Olm M.R."/>
            <person name="Firek B.A."/>
            <person name="Baker R."/>
            <person name="Thomas B.C."/>
            <person name="Morowitz M.J."/>
            <person name="Banfield J.F."/>
        </authorList>
    </citation>
    <scope>NUCLEOTIDE SEQUENCE [LARGE SCALE GENOMIC DNA]</scope>
    <source>
        <strain evidence="11">S2_012_000_R3_87</strain>
    </source>
</reference>
<feature type="compositionally biased region" description="Basic and acidic residues" evidence="7">
    <location>
        <begin position="495"/>
        <end position="516"/>
    </location>
</feature>
<protein>
    <submittedName>
        <fullName evidence="11">Amino acid export carrier protein</fullName>
    </submittedName>
</protein>
<evidence type="ECO:0000256" key="3">
    <source>
        <dbReference type="ARBA" id="ARBA00022692"/>
    </source>
</evidence>
<sequence>MYGVVVANYLARFARRASDMLFTGNRATIDGIRLAPPPTPLAPVNLTDPEEIHRVLNLAARIGDQLLAAGTGNSDAKAEIKAIAAAYGLHYTHVDITLNTITVYAHNDESRSPVSAFRVVKTLSTNFSRLTEIDRLVRSIIAGATPLDTAEQILAEIERSPLPFRTRWALLSWGGFAFSIALLLGGGYAVAFVATITTLFIMFSTAWLASKSLPEFYQNFLGGFIAVLPAAVVTQFATERGWYFPPSLVVASCIVAQLAGLTLVQALQDAVTGAPVTASARFFETVLNTGAIIAGIGAALQFVHMVGIDMTPLDVSTTSGVLGGTTVRVLSGAAATVFFCLACFTERRATVVAAATALVASIAHNIVQALAESSTMMPAAAAAILVGMTGGLLSRRYMVPPQITAAAGITPFLPGLALYRGMSSILQDKLVIGMSNLALAAATATTLAAGVVFGEWVARRLRRPRILHREYGLRRPRIAVRERRPRRRHGNHAAHPLDQHPMDRSVPRMSRKREGTRSLWSIDSLLRTRQRRKLAKIRESEKQAQQQPQEQPDSPAQQDLTGDGGSTAGSEHGRD</sequence>
<evidence type="ECO:0000313" key="12">
    <source>
        <dbReference type="Proteomes" id="UP000249451"/>
    </source>
</evidence>
<feature type="transmembrane region" description="Helical" evidence="8">
    <location>
        <begin position="351"/>
        <end position="370"/>
    </location>
</feature>
<keyword evidence="3 8" id="KW-0812">Transmembrane</keyword>
<dbReference type="Pfam" id="PF06738">
    <property type="entry name" value="ThrE"/>
    <property type="match status" value="1"/>
</dbReference>
<evidence type="ECO:0000256" key="1">
    <source>
        <dbReference type="ARBA" id="ARBA00004651"/>
    </source>
</evidence>
<dbReference type="InterPro" id="IPR050539">
    <property type="entry name" value="ThrE_Dicarb/AminoAcid_Exp"/>
</dbReference>
<feature type="transmembrane region" description="Helical" evidence="8">
    <location>
        <begin position="405"/>
        <end position="425"/>
    </location>
</feature>
<evidence type="ECO:0000256" key="7">
    <source>
        <dbReference type="SAM" id="MobiDB-lite"/>
    </source>
</evidence>
<dbReference type="GO" id="GO:0005886">
    <property type="term" value="C:plasma membrane"/>
    <property type="evidence" value="ECO:0007669"/>
    <property type="project" value="UniProtKB-SubCell"/>
</dbReference>
<evidence type="ECO:0000313" key="11">
    <source>
        <dbReference type="EMBL" id="PZP00130.1"/>
    </source>
</evidence>
<feature type="transmembrane region" description="Helical" evidence="8">
    <location>
        <begin position="190"/>
        <end position="209"/>
    </location>
</feature>
<evidence type="ECO:0000256" key="5">
    <source>
        <dbReference type="ARBA" id="ARBA00023136"/>
    </source>
</evidence>
<dbReference type="NCBIfam" id="NF047720">
    <property type="entry name" value="ThrSerExpThrE"/>
    <property type="match status" value="1"/>
</dbReference>
<dbReference type="PANTHER" id="PTHR34390:SF2">
    <property type="entry name" value="SUCCINATE TRANSPORTER SUBUNIT YJJP-RELATED"/>
    <property type="match status" value="1"/>
</dbReference>
<organism evidence="11 12">
    <name type="scientific">Corynebacterium urealyticum</name>
    <dbReference type="NCBI Taxonomy" id="43771"/>
    <lineage>
        <taxon>Bacteria</taxon>
        <taxon>Bacillati</taxon>
        <taxon>Actinomycetota</taxon>
        <taxon>Actinomycetes</taxon>
        <taxon>Mycobacteriales</taxon>
        <taxon>Corynebacteriaceae</taxon>
        <taxon>Corynebacterium</taxon>
    </lineage>
</organism>
<feature type="transmembrane region" description="Helical" evidence="8">
    <location>
        <begin position="216"/>
        <end position="237"/>
    </location>
</feature>
<dbReference type="InterPro" id="IPR024528">
    <property type="entry name" value="ThrE_2"/>
</dbReference>
<dbReference type="AlphaFoldDB" id="A0A2W5B6A2"/>
<feature type="transmembrane region" description="Helical" evidence="8">
    <location>
        <begin position="243"/>
        <end position="264"/>
    </location>
</feature>
<comment type="subcellular location">
    <subcellularLocation>
        <location evidence="1">Cell membrane</location>
        <topology evidence="1">Multi-pass membrane protein</topology>
    </subcellularLocation>
</comment>
<feature type="region of interest" description="Disordered" evidence="7">
    <location>
        <begin position="531"/>
        <end position="575"/>
    </location>
</feature>
<feature type="transmembrane region" description="Helical" evidence="8">
    <location>
        <begin position="285"/>
        <end position="306"/>
    </location>
</feature>
<keyword evidence="2" id="KW-1003">Cell membrane</keyword>
<gene>
    <name evidence="11" type="ORF">DI609_06935</name>
</gene>
<feature type="compositionally biased region" description="Basic residues" evidence="7">
    <location>
        <begin position="480"/>
        <end position="492"/>
    </location>
</feature>
<dbReference type="EMBL" id="QFNY01000150">
    <property type="protein sequence ID" value="PZP00130.1"/>
    <property type="molecule type" value="Genomic_DNA"/>
</dbReference>
<evidence type="ECO:0000256" key="4">
    <source>
        <dbReference type="ARBA" id="ARBA00022989"/>
    </source>
</evidence>
<dbReference type="GO" id="GO:0015744">
    <property type="term" value="P:succinate transport"/>
    <property type="evidence" value="ECO:0007669"/>
    <property type="project" value="TreeGrafter"/>
</dbReference>
<dbReference type="PANTHER" id="PTHR34390">
    <property type="entry name" value="UPF0442 PROTEIN YJJB-RELATED"/>
    <property type="match status" value="1"/>
</dbReference>
<dbReference type="InterPro" id="IPR010619">
    <property type="entry name" value="ThrE-like_N"/>
</dbReference>
<dbReference type="GO" id="GO:0022857">
    <property type="term" value="F:transmembrane transporter activity"/>
    <property type="evidence" value="ECO:0007669"/>
    <property type="project" value="InterPro"/>
</dbReference>
<feature type="domain" description="Threonine/serine exporter-like N-terminal" evidence="9">
    <location>
        <begin position="58"/>
        <end position="302"/>
    </location>
</feature>
<dbReference type="Pfam" id="PF12821">
    <property type="entry name" value="ThrE_2"/>
    <property type="match status" value="1"/>
</dbReference>
<dbReference type="Proteomes" id="UP000249451">
    <property type="component" value="Unassembled WGS sequence"/>
</dbReference>
<proteinExistence type="inferred from homology"/>
<feature type="domain" description="Threonine/Serine exporter ThrE" evidence="10">
    <location>
        <begin position="333"/>
        <end position="455"/>
    </location>
</feature>
<feature type="transmembrane region" description="Helical" evidence="8">
    <location>
        <begin position="376"/>
        <end position="393"/>
    </location>
</feature>
<feature type="transmembrane region" description="Helical" evidence="8">
    <location>
        <begin position="326"/>
        <end position="344"/>
    </location>
</feature>
<evidence type="ECO:0000256" key="2">
    <source>
        <dbReference type="ARBA" id="ARBA00022475"/>
    </source>
</evidence>
<accession>A0A2W5B6A2</accession>
<feature type="compositionally biased region" description="Low complexity" evidence="7">
    <location>
        <begin position="543"/>
        <end position="559"/>
    </location>
</feature>
<keyword evidence="4 8" id="KW-1133">Transmembrane helix</keyword>
<evidence type="ECO:0000259" key="10">
    <source>
        <dbReference type="Pfam" id="PF12821"/>
    </source>
</evidence>